<dbReference type="GO" id="GO:0007059">
    <property type="term" value="P:chromosome segregation"/>
    <property type="evidence" value="ECO:0007669"/>
    <property type="project" value="TreeGrafter"/>
</dbReference>
<dbReference type="PANTHER" id="PTHR33375">
    <property type="entry name" value="CHROMOSOME-PARTITIONING PROTEIN PARB-RELATED"/>
    <property type="match status" value="1"/>
</dbReference>
<dbReference type="SMART" id="SM00470">
    <property type="entry name" value="ParB"/>
    <property type="match status" value="1"/>
</dbReference>
<comment type="caution">
    <text evidence="2">The sequence shown here is derived from an EMBL/GenBank/DDBJ whole genome shotgun (WGS) entry which is preliminary data.</text>
</comment>
<dbReference type="SUPFAM" id="SSF109709">
    <property type="entry name" value="KorB DNA-binding domain-like"/>
    <property type="match status" value="1"/>
</dbReference>
<accession>A0A0G1XBS8</accession>
<dbReference type="GO" id="GO:0005694">
    <property type="term" value="C:chromosome"/>
    <property type="evidence" value="ECO:0007669"/>
    <property type="project" value="TreeGrafter"/>
</dbReference>
<dbReference type="Gene3D" id="1.10.10.2830">
    <property type="match status" value="1"/>
</dbReference>
<dbReference type="InterPro" id="IPR036086">
    <property type="entry name" value="ParB/Sulfiredoxin_sf"/>
</dbReference>
<dbReference type="EMBL" id="LCPF01000001">
    <property type="protein sequence ID" value="KKU91755.1"/>
    <property type="molecule type" value="Genomic_DNA"/>
</dbReference>
<gene>
    <name evidence="2" type="ORF">UY23_C0001G0361</name>
</gene>
<feature type="domain" description="ParB-like N-terminal" evidence="1">
    <location>
        <begin position="15"/>
        <end position="109"/>
    </location>
</feature>
<evidence type="ECO:0000313" key="3">
    <source>
        <dbReference type="Proteomes" id="UP000034956"/>
    </source>
</evidence>
<evidence type="ECO:0000313" key="2">
    <source>
        <dbReference type="EMBL" id="KKU91755.1"/>
    </source>
</evidence>
<dbReference type="InterPro" id="IPR003115">
    <property type="entry name" value="ParB_N"/>
</dbReference>
<protein>
    <submittedName>
        <fullName evidence="2">Chromosome-partitioning protein ParB</fullName>
    </submittedName>
</protein>
<name>A0A0G1XBS8_9BACT</name>
<dbReference type="PANTHER" id="PTHR33375:SF1">
    <property type="entry name" value="CHROMOSOME-PARTITIONING PROTEIN PARB-RELATED"/>
    <property type="match status" value="1"/>
</dbReference>
<sequence>MALSASIAKESRGYLLIPTKRIRRYPGQPRLYIEPLALMGLEASIRHIGQRRAITVKAVTGDPDHDYELIDGERRWLCCKRIGTAKMKAVVEEPENDDEQFISSVILNIPSQEHTPLEIAHAIERIRKSEKLKRMPRTEQMKYIGAMFGHDEIWAYRYLRLLELDHRVHVLMDGKRSEDERLNVSIAYFLLGYSPEIQVKSALRAVTMGWSLRQVEVYAAGLAAESGEIRSGVRPKRPSDNYRNLLSFLRRLHEGAELVLSMPNRSFEEMFLARDPKDREKTIGEVRACRADLAEIEQVLERLKQNA</sequence>
<dbReference type="Proteomes" id="UP000034956">
    <property type="component" value="Unassembled WGS sequence"/>
</dbReference>
<organism evidence="2 3">
    <name type="scientific">Candidatus Jorgensenbacteria bacterium GW2011_GWA1_48_11</name>
    <dbReference type="NCBI Taxonomy" id="1618660"/>
    <lineage>
        <taxon>Bacteria</taxon>
        <taxon>Candidatus Joergenseniibacteriota</taxon>
    </lineage>
</organism>
<dbReference type="Pfam" id="PF02195">
    <property type="entry name" value="ParB_N"/>
    <property type="match status" value="1"/>
</dbReference>
<reference evidence="2 3" key="1">
    <citation type="journal article" date="2015" name="Nature">
        <title>rRNA introns, odd ribosomes, and small enigmatic genomes across a large radiation of phyla.</title>
        <authorList>
            <person name="Brown C.T."/>
            <person name="Hug L.A."/>
            <person name="Thomas B.C."/>
            <person name="Sharon I."/>
            <person name="Castelle C.J."/>
            <person name="Singh A."/>
            <person name="Wilkins M.J."/>
            <person name="Williams K.H."/>
            <person name="Banfield J.F."/>
        </authorList>
    </citation>
    <scope>NUCLEOTIDE SEQUENCE [LARGE SCALE GENOMIC DNA]</scope>
</reference>
<proteinExistence type="predicted"/>
<dbReference type="AlphaFoldDB" id="A0A0G1XBS8"/>
<dbReference type="Gene3D" id="3.90.1530.30">
    <property type="match status" value="1"/>
</dbReference>
<dbReference type="SUPFAM" id="SSF110849">
    <property type="entry name" value="ParB/Sulfiredoxin"/>
    <property type="match status" value="1"/>
</dbReference>
<dbReference type="InterPro" id="IPR050336">
    <property type="entry name" value="Chromosome_partition/occlusion"/>
</dbReference>
<evidence type="ECO:0000259" key="1">
    <source>
        <dbReference type="SMART" id="SM00470"/>
    </source>
</evidence>